<organism evidence="3 5">
    <name type="scientific">Rotaria socialis</name>
    <dbReference type="NCBI Taxonomy" id="392032"/>
    <lineage>
        <taxon>Eukaryota</taxon>
        <taxon>Metazoa</taxon>
        <taxon>Spiralia</taxon>
        <taxon>Gnathifera</taxon>
        <taxon>Rotifera</taxon>
        <taxon>Eurotatoria</taxon>
        <taxon>Bdelloidea</taxon>
        <taxon>Philodinida</taxon>
        <taxon>Philodinidae</taxon>
        <taxon>Rotaria</taxon>
    </lineage>
</organism>
<evidence type="ECO:0000313" key="4">
    <source>
        <dbReference type="EMBL" id="CAF4561797.1"/>
    </source>
</evidence>
<evidence type="ECO:0000313" key="3">
    <source>
        <dbReference type="EMBL" id="CAF3352684.1"/>
    </source>
</evidence>
<keyword evidence="2" id="KW-1133">Transmembrane helix</keyword>
<comment type="caution">
    <text evidence="3">The sequence shown here is derived from an EMBL/GenBank/DDBJ whole genome shotgun (WGS) entry which is preliminary data.</text>
</comment>
<keyword evidence="2" id="KW-0472">Membrane</keyword>
<evidence type="ECO:0000256" key="2">
    <source>
        <dbReference type="SAM" id="Phobius"/>
    </source>
</evidence>
<name>A0A817W8N4_9BILA</name>
<evidence type="ECO:0000313" key="5">
    <source>
        <dbReference type="Proteomes" id="UP000663833"/>
    </source>
</evidence>
<dbReference type="EMBL" id="CAJNYD010001593">
    <property type="protein sequence ID" value="CAF3352684.1"/>
    <property type="molecule type" value="Genomic_DNA"/>
</dbReference>
<dbReference type="AlphaFoldDB" id="A0A817W8N4"/>
<proteinExistence type="predicted"/>
<feature type="transmembrane region" description="Helical" evidence="2">
    <location>
        <begin position="105"/>
        <end position="125"/>
    </location>
</feature>
<dbReference type="Proteomes" id="UP000663833">
    <property type="component" value="Unassembled WGS sequence"/>
</dbReference>
<reference evidence="3" key="1">
    <citation type="submission" date="2021-02" db="EMBL/GenBank/DDBJ databases">
        <authorList>
            <person name="Nowell W R."/>
        </authorList>
    </citation>
    <scope>NUCLEOTIDE SEQUENCE</scope>
</reference>
<keyword evidence="2" id="KW-0812">Transmembrane</keyword>
<accession>A0A817W8N4</accession>
<dbReference type="EMBL" id="CAJOBO010006474">
    <property type="protein sequence ID" value="CAF4561797.1"/>
    <property type="molecule type" value="Genomic_DNA"/>
</dbReference>
<feature type="compositionally biased region" description="Basic and acidic residues" evidence="1">
    <location>
        <begin position="480"/>
        <end position="496"/>
    </location>
</feature>
<dbReference type="Proteomes" id="UP000663851">
    <property type="component" value="Unassembled WGS sequence"/>
</dbReference>
<protein>
    <submittedName>
        <fullName evidence="3">Uncharacterized protein</fullName>
    </submittedName>
</protein>
<evidence type="ECO:0000256" key="1">
    <source>
        <dbReference type="SAM" id="MobiDB-lite"/>
    </source>
</evidence>
<sequence length="496" mass="57192">MMNWQRRIPLRWRAYLTPDEIKTHAETEDANDMSLHELLDCKLIGSSQFDRLHKVFSYMVLAFKYERLTADEIITIESLLYGGLSCSANTEKLIRDALNFFIRKTFVVGVAWLTQMYSYLLGTFFKSIIKFLLSQERFKHLQDHIPFLSIIEVDYHQRVRAMMRKAIQAVRDARFAYSAYAHYDLTAWLMKLTFRISPEIRHNIYSEKIPDVYIKNVNHKNTNSQQEMEHKQATIGEVFEKIDPPKLLSFMFGSGQYLTSERDPKTGSHHPSARKIIDELYAGTCSKLVYDVAAHFNAHVVIGINQFDHVEPYSAQSIDHTLTSMKDTTISRIANIEIDDVNSRLKYLTELIGDLTVASRLVEGVAQQFQDGTGREWKDQIGKIERRAEDRRRAIISEHDERRRRLDPFGSRTSIICSGPGEEENNSSFLQGSDVENKYIRDILNSSGASMCNALLQNMYQCHDQEDLEAGLLEGDALDQDSRNPKCQNHLDPDDD</sequence>
<feature type="region of interest" description="Disordered" evidence="1">
    <location>
        <begin position="477"/>
        <end position="496"/>
    </location>
</feature>
<gene>
    <name evidence="4" type="ORF">HFQ381_LOCUS31503</name>
    <name evidence="3" type="ORF">LUA448_LOCUS13210</name>
</gene>